<comment type="caution">
    <text evidence="2">The sequence shown here is derived from an EMBL/GenBank/DDBJ whole genome shotgun (WGS) entry which is preliminary data.</text>
</comment>
<feature type="compositionally biased region" description="Low complexity" evidence="1">
    <location>
        <begin position="353"/>
        <end position="398"/>
    </location>
</feature>
<keyword evidence="3" id="KW-1185">Reference proteome</keyword>
<organism evidence="2 3">
    <name type="scientific">Mycena pura</name>
    <dbReference type="NCBI Taxonomy" id="153505"/>
    <lineage>
        <taxon>Eukaryota</taxon>
        <taxon>Fungi</taxon>
        <taxon>Dikarya</taxon>
        <taxon>Basidiomycota</taxon>
        <taxon>Agaricomycotina</taxon>
        <taxon>Agaricomycetes</taxon>
        <taxon>Agaricomycetidae</taxon>
        <taxon>Agaricales</taxon>
        <taxon>Marasmiineae</taxon>
        <taxon>Mycenaceae</taxon>
        <taxon>Mycena</taxon>
    </lineage>
</organism>
<dbReference type="Proteomes" id="UP001219525">
    <property type="component" value="Unassembled WGS sequence"/>
</dbReference>
<accession>A0AAD6VAS6</accession>
<evidence type="ECO:0000256" key="1">
    <source>
        <dbReference type="SAM" id="MobiDB-lite"/>
    </source>
</evidence>
<evidence type="ECO:0000313" key="2">
    <source>
        <dbReference type="EMBL" id="KAJ7207597.1"/>
    </source>
</evidence>
<proteinExistence type="predicted"/>
<dbReference type="AlphaFoldDB" id="A0AAD6VAS6"/>
<protein>
    <submittedName>
        <fullName evidence="2">Uncharacterized protein</fullName>
    </submittedName>
</protein>
<evidence type="ECO:0000313" key="3">
    <source>
        <dbReference type="Proteomes" id="UP001219525"/>
    </source>
</evidence>
<name>A0AAD6VAS6_9AGAR</name>
<reference evidence="2" key="1">
    <citation type="submission" date="2023-03" db="EMBL/GenBank/DDBJ databases">
        <title>Massive genome expansion in bonnet fungi (Mycena s.s.) driven by repeated elements and novel gene families across ecological guilds.</title>
        <authorList>
            <consortium name="Lawrence Berkeley National Laboratory"/>
            <person name="Harder C.B."/>
            <person name="Miyauchi S."/>
            <person name="Viragh M."/>
            <person name="Kuo A."/>
            <person name="Thoen E."/>
            <person name="Andreopoulos B."/>
            <person name="Lu D."/>
            <person name="Skrede I."/>
            <person name="Drula E."/>
            <person name="Henrissat B."/>
            <person name="Morin E."/>
            <person name="Kohler A."/>
            <person name="Barry K."/>
            <person name="LaButti K."/>
            <person name="Morin E."/>
            <person name="Salamov A."/>
            <person name="Lipzen A."/>
            <person name="Mereny Z."/>
            <person name="Hegedus B."/>
            <person name="Baldrian P."/>
            <person name="Stursova M."/>
            <person name="Weitz H."/>
            <person name="Taylor A."/>
            <person name="Grigoriev I.V."/>
            <person name="Nagy L.G."/>
            <person name="Martin F."/>
            <person name="Kauserud H."/>
        </authorList>
    </citation>
    <scope>NUCLEOTIDE SEQUENCE</scope>
    <source>
        <strain evidence="2">9144</strain>
    </source>
</reference>
<dbReference type="EMBL" id="JARJCW010000036">
    <property type="protein sequence ID" value="KAJ7207597.1"/>
    <property type="molecule type" value="Genomic_DNA"/>
</dbReference>
<gene>
    <name evidence="2" type="ORF">GGX14DRAFT_567545</name>
</gene>
<sequence length="398" mass="41881">MASSPPSSADLLLSLNAALSLLRTLSDDKIKALVDGSTFLGTSDGAITSKSPSAILAETSVRVALDKTRVLTHNNKTLEFSVVISPRSTWAFNNGPEGNYAHVSWKTGGAPKGVTVDSNVGSYEVWTKTSRSATDLELFWRTQLWPGNFTGSPRQVEMAMSGQPATQDAFDFAKSAHAAIDGRFEAYAKEIGVIKRASSNGPTSTMFISARRSVLLPSAIPLDEGRTSELQSTSTLLKDLGNIDLKWNRVPIVKIYDFRARDFKEMSWHEVHRLGPGVVITATAAPHAFLNGKKELIWEFRLLELTVVGKKAEDILASPAKFSVKRRAAVLDLSDSDDEGRPGDGSPSKRPRGTVAATDAAAGSGSASNAAAGSGSAASSGSGSAGVAAGAAASGRSK</sequence>
<feature type="region of interest" description="Disordered" evidence="1">
    <location>
        <begin position="333"/>
        <end position="398"/>
    </location>
</feature>